<dbReference type="GO" id="GO:0016853">
    <property type="term" value="F:isomerase activity"/>
    <property type="evidence" value="ECO:0007669"/>
    <property type="project" value="UniProtKB-KW"/>
</dbReference>
<protein>
    <submittedName>
        <fullName evidence="2">Sugar phosphate isomerase/epimerase</fullName>
    </submittedName>
</protein>
<dbReference type="Proteomes" id="UP000027153">
    <property type="component" value="Unassembled WGS sequence"/>
</dbReference>
<dbReference type="SUPFAM" id="SSF51658">
    <property type="entry name" value="Xylose isomerase-like"/>
    <property type="match status" value="1"/>
</dbReference>
<organism evidence="2 3">
    <name type="scientific">Candidatus Methanoperedens nitratireducens</name>
    <dbReference type="NCBI Taxonomy" id="1392998"/>
    <lineage>
        <taxon>Archaea</taxon>
        <taxon>Methanobacteriati</taxon>
        <taxon>Methanobacteriota</taxon>
        <taxon>Stenosarchaea group</taxon>
        <taxon>Methanomicrobia</taxon>
        <taxon>Methanosarcinales</taxon>
        <taxon>ANME-2 cluster</taxon>
        <taxon>Candidatus Methanoperedentaceae</taxon>
        <taxon>Candidatus Methanoperedens</taxon>
    </lineage>
</organism>
<reference evidence="2 3" key="1">
    <citation type="journal article" date="2013" name="Nature">
        <title>Anaerobic oxidation of methane coupled to nitrate reduction in a novel archaeal lineage.</title>
        <authorList>
            <person name="Haroon M.F."/>
            <person name="Hu S."/>
            <person name="Shi Y."/>
            <person name="Imelfort M."/>
            <person name="Keller J."/>
            <person name="Hugenholtz P."/>
            <person name="Yuan Z."/>
            <person name="Tyson G.W."/>
        </authorList>
    </citation>
    <scope>NUCLEOTIDE SEQUENCE [LARGE SCALE GENOMIC DNA]</scope>
    <source>
        <strain evidence="2 3">ANME-2d</strain>
    </source>
</reference>
<dbReference type="PANTHER" id="PTHR12110">
    <property type="entry name" value="HYDROXYPYRUVATE ISOMERASE"/>
    <property type="match status" value="1"/>
</dbReference>
<evidence type="ECO:0000313" key="3">
    <source>
        <dbReference type="Proteomes" id="UP000027153"/>
    </source>
</evidence>
<dbReference type="Pfam" id="PF01261">
    <property type="entry name" value="AP_endonuc_2"/>
    <property type="match status" value="1"/>
</dbReference>
<evidence type="ECO:0000259" key="1">
    <source>
        <dbReference type="Pfam" id="PF01261"/>
    </source>
</evidence>
<proteinExistence type="predicted"/>
<dbReference type="PATRIC" id="fig|1392998.3.peg.273"/>
<accession>A0A062V8H3</accession>
<comment type="caution">
    <text evidence="2">The sequence shown here is derived from an EMBL/GenBank/DDBJ whole genome shotgun (WGS) entry which is preliminary data.</text>
</comment>
<evidence type="ECO:0000313" key="2">
    <source>
        <dbReference type="EMBL" id="KCZ73592.1"/>
    </source>
</evidence>
<dbReference type="InterPro" id="IPR036237">
    <property type="entry name" value="Xyl_isomerase-like_sf"/>
</dbReference>
<dbReference type="OrthoDB" id="59344at2157"/>
<dbReference type="RefSeq" id="WP_048089084.1">
    <property type="nucleotide sequence ID" value="NZ_JMIY01000001.1"/>
</dbReference>
<name>A0A062V8H3_9EURY</name>
<feature type="domain" description="Xylose isomerase-like TIM barrel" evidence="1">
    <location>
        <begin position="19"/>
        <end position="264"/>
    </location>
</feature>
<gene>
    <name evidence="2" type="ORF">ANME2D_00663</name>
</gene>
<dbReference type="InterPro" id="IPR013022">
    <property type="entry name" value="Xyl_isomerase-like_TIM-brl"/>
</dbReference>
<keyword evidence="3" id="KW-1185">Reference proteome</keyword>
<dbReference type="PANTHER" id="PTHR12110:SF21">
    <property type="entry name" value="XYLOSE ISOMERASE-LIKE TIM BARREL DOMAIN-CONTAINING PROTEIN"/>
    <property type="match status" value="1"/>
</dbReference>
<dbReference type="InterPro" id="IPR050312">
    <property type="entry name" value="IolE/XylAMocC-like"/>
</dbReference>
<dbReference type="AlphaFoldDB" id="A0A062V8H3"/>
<sequence length="269" mass="29982">MIIGASSFAASLPELRMEVKSIELYIPRLGLYRGSELIKENVYKLRDSLSTDSVLTSIHAPYYGEAPTYPAELIVDTAHMGKAQFRLMEENIFLACELGSGVIVVHPGNAIGDREESFVQMVDNLKHLSSEAENCGVILGLENKEGTDPNNLCCTVEEHLRAIKEVNSPNLKATFDIGHANLTYSGDMEKLRDFARELRGSVAHVHVHDNIGRPGGKYLGDMHRAPGEGNIDFSVLKELHFDGVYNLEVFSIEDVRKGKRMLEKLYINY</sequence>
<dbReference type="Gene3D" id="3.20.20.150">
    <property type="entry name" value="Divalent-metal-dependent TIM barrel enzymes"/>
    <property type="match status" value="1"/>
</dbReference>
<dbReference type="EMBL" id="JMIY01000001">
    <property type="protein sequence ID" value="KCZ73592.1"/>
    <property type="molecule type" value="Genomic_DNA"/>
</dbReference>
<keyword evidence="2" id="KW-0413">Isomerase</keyword>